<keyword evidence="3" id="KW-1185">Reference proteome</keyword>
<name>A0A084VHF7_ANOSI</name>
<dbReference type="Proteomes" id="UP000030765">
    <property type="component" value="Unassembled WGS sequence"/>
</dbReference>
<dbReference type="EnsemblMetazoa" id="ASIC004532-RA">
    <property type="protein sequence ID" value="ASIC004532-PA"/>
    <property type="gene ID" value="ASIC004532"/>
</dbReference>
<sequence>MYVFGGGCMGRELRPAPARSTAPLRWYHINLVRELKSRGNGGEGFALTFAGRVFGGWLLFAVPGQAAPGRHNKKVAHNRLSGSNLLTRWHHYSKNVDAAGADDEDVNDVQWSSRLAPKPANTTTNRPEDLVPVPCWILKIAYLDCLAGAACLIKASRPSEERCVRKGSQKDPCGPRNLVNVVPLDVGF</sequence>
<dbReference type="VEuPathDB" id="VectorBase:ASIC004532"/>
<dbReference type="EMBL" id="KE524842">
    <property type="protein sequence ID" value="KFB37401.1"/>
    <property type="molecule type" value="Genomic_DNA"/>
</dbReference>
<gene>
    <name evidence="1" type="ORF">ZHAS_00004532</name>
</gene>
<reference evidence="1 3" key="1">
    <citation type="journal article" date="2014" name="BMC Genomics">
        <title>Genome sequence of Anopheles sinensis provides insight into genetics basis of mosquito competence for malaria parasites.</title>
        <authorList>
            <person name="Zhou D."/>
            <person name="Zhang D."/>
            <person name="Ding G."/>
            <person name="Shi L."/>
            <person name="Hou Q."/>
            <person name="Ye Y."/>
            <person name="Xu Y."/>
            <person name="Zhou H."/>
            <person name="Xiong C."/>
            <person name="Li S."/>
            <person name="Yu J."/>
            <person name="Hong S."/>
            <person name="Yu X."/>
            <person name="Zou P."/>
            <person name="Chen C."/>
            <person name="Chang X."/>
            <person name="Wang W."/>
            <person name="Lv Y."/>
            <person name="Sun Y."/>
            <person name="Ma L."/>
            <person name="Shen B."/>
            <person name="Zhu C."/>
        </authorList>
    </citation>
    <scope>NUCLEOTIDE SEQUENCE [LARGE SCALE GENOMIC DNA]</scope>
</reference>
<evidence type="ECO:0000313" key="2">
    <source>
        <dbReference type="EnsemblMetazoa" id="ASIC004532-PA"/>
    </source>
</evidence>
<evidence type="ECO:0000313" key="3">
    <source>
        <dbReference type="Proteomes" id="UP000030765"/>
    </source>
</evidence>
<accession>A0A084VHF7</accession>
<protein>
    <submittedName>
        <fullName evidence="1 2">Permease</fullName>
    </submittedName>
</protein>
<evidence type="ECO:0000313" key="1">
    <source>
        <dbReference type="EMBL" id="KFB37401.1"/>
    </source>
</evidence>
<proteinExistence type="predicted"/>
<reference evidence="2" key="2">
    <citation type="submission" date="2020-05" db="UniProtKB">
        <authorList>
            <consortium name="EnsemblMetazoa"/>
        </authorList>
    </citation>
    <scope>IDENTIFICATION</scope>
</reference>
<organism evidence="1">
    <name type="scientific">Anopheles sinensis</name>
    <name type="common">Mosquito</name>
    <dbReference type="NCBI Taxonomy" id="74873"/>
    <lineage>
        <taxon>Eukaryota</taxon>
        <taxon>Metazoa</taxon>
        <taxon>Ecdysozoa</taxon>
        <taxon>Arthropoda</taxon>
        <taxon>Hexapoda</taxon>
        <taxon>Insecta</taxon>
        <taxon>Pterygota</taxon>
        <taxon>Neoptera</taxon>
        <taxon>Endopterygota</taxon>
        <taxon>Diptera</taxon>
        <taxon>Nematocera</taxon>
        <taxon>Culicoidea</taxon>
        <taxon>Culicidae</taxon>
        <taxon>Anophelinae</taxon>
        <taxon>Anopheles</taxon>
    </lineage>
</organism>
<dbReference type="EMBL" id="ATLV01013171">
    <property type="status" value="NOT_ANNOTATED_CDS"/>
    <property type="molecule type" value="Genomic_DNA"/>
</dbReference>
<dbReference type="AlphaFoldDB" id="A0A084VHF7"/>